<sequence length="175" mass="19023">MNSSQRLVRSSLLLAIAIIVQGIGRSFPQISQLLVGSIVNAVLIISTLTCGVLWGILVGGLTPLLAWIIGQLPAPMGPFIPFIMLGNIIFILMFSLGHKRENWIPYIFLVIAAIFKFGFLYMSANKFINLFNLGIPPKVASKLVIMMGTPQLITALIGGFGGIILTNMLTKRKVI</sequence>
<feature type="transmembrane region" description="Helical" evidence="1">
    <location>
        <begin position="143"/>
        <end position="165"/>
    </location>
</feature>
<dbReference type="InterPro" id="IPR024529">
    <property type="entry name" value="ECF_trnsprt_substrate-spec"/>
</dbReference>
<keyword evidence="1" id="KW-0472">Membrane</keyword>
<feature type="transmembrane region" description="Helical" evidence="1">
    <location>
        <begin position="79"/>
        <end position="97"/>
    </location>
</feature>
<proteinExistence type="predicted"/>
<feature type="transmembrane region" description="Helical" evidence="1">
    <location>
        <begin position="103"/>
        <end position="122"/>
    </location>
</feature>
<dbReference type="Gene3D" id="1.10.1760.20">
    <property type="match status" value="1"/>
</dbReference>
<dbReference type="Pfam" id="PF12822">
    <property type="entry name" value="ECF_trnsprt"/>
    <property type="match status" value="1"/>
</dbReference>
<name>A0A923ECQ0_CLOTT</name>
<evidence type="ECO:0000313" key="3">
    <source>
        <dbReference type="Proteomes" id="UP000563151"/>
    </source>
</evidence>
<feature type="transmembrane region" description="Helical" evidence="1">
    <location>
        <begin position="38"/>
        <end position="67"/>
    </location>
</feature>
<reference evidence="2 3" key="1">
    <citation type="submission" date="2020-04" db="EMBL/GenBank/DDBJ databases">
        <title>Genomic insights into acetone-butanol-ethanol (ABE) fermentation by sequencing solventogenic clostridia strains.</title>
        <authorList>
            <person name="Brown S."/>
        </authorList>
    </citation>
    <scope>NUCLEOTIDE SEQUENCE [LARGE SCALE GENOMIC DNA]</scope>
    <source>
        <strain evidence="2 3">DJ011</strain>
    </source>
</reference>
<keyword evidence="1" id="KW-1133">Transmembrane helix</keyword>
<dbReference type="GO" id="GO:0022857">
    <property type="term" value="F:transmembrane transporter activity"/>
    <property type="evidence" value="ECO:0007669"/>
    <property type="project" value="InterPro"/>
</dbReference>
<keyword evidence="1" id="KW-0812">Transmembrane</keyword>
<comment type="caution">
    <text evidence="2">The sequence shown here is derived from an EMBL/GenBank/DDBJ whole genome shotgun (WGS) entry which is preliminary data.</text>
</comment>
<dbReference type="Proteomes" id="UP000563151">
    <property type="component" value="Unassembled WGS sequence"/>
</dbReference>
<evidence type="ECO:0000313" key="2">
    <source>
        <dbReference type="EMBL" id="MBC2399469.1"/>
    </source>
</evidence>
<accession>A0A923ECQ0</accession>
<organism evidence="2 3">
    <name type="scientific">Clostridium tetanomorphum</name>
    <dbReference type="NCBI Taxonomy" id="1553"/>
    <lineage>
        <taxon>Bacteria</taxon>
        <taxon>Bacillati</taxon>
        <taxon>Bacillota</taxon>
        <taxon>Clostridia</taxon>
        <taxon>Eubacteriales</taxon>
        <taxon>Clostridiaceae</taxon>
        <taxon>Clostridium</taxon>
    </lineage>
</organism>
<keyword evidence="3" id="KW-1185">Reference proteome</keyword>
<protein>
    <submittedName>
        <fullName evidence="2">ECF transporter S component</fullName>
    </submittedName>
</protein>
<dbReference type="AlphaFoldDB" id="A0A923ECQ0"/>
<dbReference type="EMBL" id="JAAZWO010000029">
    <property type="protein sequence ID" value="MBC2399469.1"/>
    <property type="molecule type" value="Genomic_DNA"/>
</dbReference>
<dbReference type="RefSeq" id="WP_085059023.1">
    <property type="nucleotide sequence ID" value="NZ_JAAZWO010000029.1"/>
</dbReference>
<evidence type="ECO:0000256" key="1">
    <source>
        <dbReference type="SAM" id="Phobius"/>
    </source>
</evidence>
<gene>
    <name evidence="2" type="ORF">HGG79_17080</name>
</gene>